<dbReference type="EMBL" id="JACXWD010000025">
    <property type="protein sequence ID" value="MBD3868240.1"/>
    <property type="molecule type" value="Genomic_DNA"/>
</dbReference>
<evidence type="ECO:0000256" key="4">
    <source>
        <dbReference type="SAM" id="Coils"/>
    </source>
</evidence>
<dbReference type="GO" id="GO:1990281">
    <property type="term" value="C:efflux pump complex"/>
    <property type="evidence" value="ECO:0007669"/>
    <property type="project" value="TreeGrafter"/>
</dbReference>
<feature type="region of interest" description="Disordered" evidence="5">
    <location>
        <begin position="366"/>
        <end position="415"/>
    </location>
</feature>
<feature type="domain" description="CusB-like beta-barrel" evidence="8">
    <location>
        <begin position="216"/>
        <end position="287"/>
    </location>
</feature>
<dbReference type="Pfam" id="PF25967">
    <property type="entry name" value="RND-MFP_C"/>
    <property type="match status" value="1"/>
</dbReference>
<evidence type="ECO:0000256" key="2">
    <source>
        <dbReference type="ARBA" id="ARBA00009477"/>
    </source>
</evidence>
<organism evidence="10 11">
    <name type="scientific">Candidatus Polarisedimenticola svalbardensis</name>
    <dbReference type="NCBI Taxonomy" id="2886004"/>
    <lineage>
        <taxon>Bacteria</taxon>
        <taxon>Pseudomonadati</taxon>
        <taxon>Acidobacteriota</taxon>
        <taxon>Candidatus Polarisedimenticolia</taxon>
        <taxon>Candidatus Polarisedimenticolales</taxon>
        <taxon>Candidatus Polarisedimenticolaceae</taxon>
        <taxon>Candidatus Polarisedimenticola</taxon>
    </lineage>
</organism>
<evidence type="ECO:0000256" key="3">
    <source>
        <dbReference type="ARBA" id="ARBA00022448"/>
    </source>
</evidence>
<evidence type="ECO:0000259" key="9">
    <source>
        <dbReference type="Pfam" id="PF25967"/>
    </source>
</evidence>
<dbReference type="Pfam" id="PF25917">
    <property type="entry name" value="BSH_RND"/>
    <property type="match status" value="1"/>
</dbReference>
<feature type="compositionally biased region" description="Acidic residues" evidence="5">
    <location>
        <begin position="19"/>
        <end position="51"/>
    </location>
</feature>
<proteinExistence type="inferred from homology"/>
<feature type="coiled-coil region" evidence="4">
    <location>
        <begin position="114"/>
        <end position="179"/>
    </location>
</feature>
<evidence type="ECO:0000313" key="11">
    <source>
        <dbReference type="Proteomes" id="UP000648239"/>
    </source>
</evidence>
<dbReference type="InterPro" id="IPR058624">
    <property type="entry name" value="MdtA-like_HH"/>
</dbReference>
<gene>
    <name evidence="10" type="ORF">IFK94_08940</name>
</gene>
<evidence type="ECO:0000259" key="7">
    <source>
        <dbReference type="Pfam" id="PF25917"/>
    </source>
</evidence>
<comment type="subcellular location">
    <subcellularLocation>
        <location evidence="1">Cell envelope</location>
    </subcellularLocation>
</comment>
<dbReference type="PANTHER" id="PTHR30469:SF38">
    <property type="entry name" value="HLYD FAMILY SECRETION PROTEIN"/>
    <property type="match status" value="1"/>
</dbReference>
<evidence type="ECO:0000259" key="8">
    <source>
        <dbReference type="Pfam" id="PF25954"/>
    </source>
</evidence>
<dbReference type="Gene3D" id="2.40.50.100">
    <property type="match status" value="1"/>
</dbReference>
<dbReference type="InterPro" id="IPR058792">
    <property type="entry name" value="Beta-barrel_RND_2"/>
</dbReference>
<dbReference type="Pfam" id="PF25876">
    <property type="entry name" value="HH_MFP_RND"/>
    <property type="match status" value="1"/>
</dbReference>
<dbReference type="InterPro" id="IPR058627">
    <property type="entry name" value="MdtA-like_C"/>
</dbReference>
<comment type="similarity">
    <text evidence="2">Belongs to the membrane fusion protein (MFP) (TC 8.A.1) family.</text>
</comment>
<dbReference type="Pfam" id="PF25954">
    <property type="entry name" value="Beta-barrel_RND_2"/>
    <property type="match status" value="1"/>
</dbReference>
<dbReference type="Gene3D" id="2.40.30.170">
    <property type="match status" value="1"/>
</dbReference>
<feature type="domain" description="Multidrug resistance protein MdtA-like alpha-helical hairpin" evidence="6">
    <location>
        <begin position="118"/>
        <end position="170"/>
    </location>
</feature>
<dbReference type="Proteomes" id="UP000648239">
    <property type="component" value="Unassembled WGS sequence"/>
</dbReference>
<keyword evidence="3" id="KW-0813">Transport</keyword>
<dbReference type="Gene3D" id="2.40.420.20">
    <property type="match status" value="1"/>
</dbReference>
<evidence type="ECO:0000259" key="6">
    <source>
        <dbReference type="Pfam" id="PF25876"/>
    </source>
</evidence>
<dbReference type="SUPFAM" id="SSF111369">
    <property type="entry name" value="HlyD-like secretion proteins"/>
    <property type="match status" value="1"/>
</dbReference>
<reference evidence="10 11" key="1">
    <citation type="submission" date="2020-08" db="EMBL/GenBank/DDBJ databases">
        <title>Acidobacteriota in marine sediments use diverse sulfur dissimilation pathways.</title>
        <authorList>
            <person name="Wasmund K."/>
        </authorList>
    </citation>
    <scope>NUCLEOTIDE SEQUENCE [LARGE SCALE GENOMIC DNA]</scope>
    <source>
        <strain evidence="10">MAG AM4</strain>
    </source>
</reference>
<feature type="compositionally biased region" description="Low complexity" evidence="5">
    <location>
        <begin position="366"/>
        <end position="376"/>
    </location>
</feature>
<accession>A0A8J6Y6P8</accession>
<evidence type="ECO:0000256" key="5">
    <source>
        <dbReference type="SAM" id="MobiDB-lite"/>
    </source>
</evidence>
<name>A0A8J6Y6P8_9BACT</name>
<evidence type="ECO:0000313" key="10">
    <source>
        <dbReference type="EMBL" id="MBD3868240.1"/>
    </source>
</evidence>
<dbReference type="AlphaFoldDB" id="A0A8J6Y6P8"/>
<sequence>MLAGMGVITTGCNMSSDSEASDGDAEPAGDKDAEGEDDGEDGEDGEDEDKEEAVPVEVVNLATGQIESILRYSTNLEAENHVEVHAQAARQVVKLLVEEGDRVSRNQVLVRLMDDEQRNNLAMVRSELAKANREYERSQRLFKEKLISEQQFNDATYEIDQLKIRVENAQRELGYTEVRAPIAGTITSRLVKLGDQITVGQHLFDIVDFESIVARVYVPEKHLPDLHKGLYARVSSPSLGDRTYKGHVQRIAPVVDPRSGTVKLTVGLGGQPGLRPGMYVDVDLVTASHDDVVLVPKQAVVYDNDRMFVFTLEEKDEERRVRRVLLEAVLTDKDNIEPLEGLNAGDPIIIAGQTGLKDGTLVELPAPPEEAVAEAGETVEGEPEAAEAGETAEDPAEEPQDEAMLASKTDERASR</sequence>
<dbReference type="GO" id="GO:0015562">
    <property type="term" value="F:efflux transmembrane transporter activity"/>
    <property type="evidence" value="ECO:0007669"/>
    <property type="project" value="TreeGrafter"/>
</dbReference>
<protein>
    <submittedName>
        <fullName evidence="10">Efflux RND transporter periplasmic adaptor subunit</fullName>
    </submittedName>
</protein>
<dbReference type="NCBIfam" id="TIGR01730">
    <property type="entry name" value="RND_mfp"/>
    <property type="match status" value="1"/>
</dbReference>
<feature type="compositionally biased region" description="Acidic residues" evidence="5">
    <location>
        <begin position="377"/>
        <end position="401"/>
    </location>
</feature>
<dbReference type="PANTHER" id="PTHR30469">
    <property type="entry name" value="MULTIDRUG RESISTANCE PROTEIN MDTA"/>
    <property type="match status" value="1"/>
</dbReference>
<dbReference type="Gene3D" id="1.10.287.470">
    <property type="entry name" value="Helix hairpin bin"/>
    <property type="match status" value="1"/>
</dbReference>
<evidence type="ECO:0000256" key="1">
    <source>
        <dbReference type="ARBA" id="ARBA00004196"/>
    </source>
</evidence>
<feature type="domain" description="Multidrug resistance protein MdtA-like C-terminal permuted SH3" evidence="9">
    <location>
        <begin position="291"/>
        <end position="352"/>
    </location>
</feature>
<feature type="region of interest" description="Disordered" evidence="5">
    <location>
        <begin position="1"/>
        <end position="55"/>
    </location>
</feature>
<comment type="caution">
    <text evidence="10">The sequence shown here is derived from an EMBL/GenBank/DDBJ whole genome shotgun (WGS) entry which is preliminary data.</text>
</comment>
<feature type="domain" description="Multidrug resistance protein MdtA-like barrel-sandwich hybrid" evidence="7">
    <location>
        <begin position="80"/>
        <end position="207"/>
    </location>
</feature>
<keyword evidence="4" id="KW-0175">Coiled coil</keyword>
<dbReference type="InterPro" id="IPR006143">
    <property type="entry name" value="RND_pump_MFP"/>
</dbReference>
<dbReference type="InterPro" id="IPR058625">
    <property type="entry name" value="MdtA-like_BSH"/>
</dbReference>